<evidence type="ECO:0000313" key="6">
    <source>
        <dbReference type="EMBL" id="AKF05055.1"/>
    </source>
</evidence>
<dbReference type="FunFam" id="1.10.10.10:FF:000001">
    <property type="entry name" value="LysR family transcriptional regulator"/>
    <property type="match status" value="1"/>
</dbReference>
<dbReference type="CDD" id="cd08422">
    <property type="entry name" value="PBP2_CrgA_like"/>
    <property type="match status" value="1"/>
</dbReference>
<dbReference type="KEGG" id="samy:DB32_002204"/>
<dbReference type="OrthoDB" id="5504838at2"/>
<dbReference type="Gene3D" id="3.40.190.290">
    <property type="match status" value="1"/>
</dbReference>
<dbReference type="SUPFAM" id="SSF53850">
    <property type="entry name" value="Periplasmic binding protein-like II"/>
    <property type="match status" value="1"/>
</dbReference>
<evidence type="ECO:0000313" key="7">
    <source>
        <dbReference type="Proteomes" id="UP000034883"/>
    </source>
</evidence>
<dbReference type="PANTHER" id="PTHR30537">
    <property type="entry name" value="HTH-TYPE TRANSCRIPTIONAL REGULATOR"/>
    <property type="match status" value="1"/>
</dbReference>
<evidence type="ECO:0000259" key="5">
    <source>
        <dbReference type="PROSITE" id="PS50931"/>
    </source>
</evidence>
<dbReference type="InterPro" id="IPR036390">
    <property type="entry name" value="WH_DNA-bd_sf"/>
</dbReference>
<organism evidence="6 7">
    <name type="scientific">Sandaracinus amylolyticus</name>
    <dbReference type="NCBI Taxonomy" id="927083"/>
    <lineage>
        <taxon>Bacteria</taxon>
        <taxon>Pseudomonadati</taxon>
        <taxon>Myxococcota</taxon>
        <taxon>Polyangia</taxon>
        <taxon>Polyangiales</taxon>
        <taxon>Sandaracinaceae</taxon>
        <taxon>Sandaracinus</taxon>
    </lineage>
</organism>
<dbReference type="PROSITE" id="PS50931">
    <property type="entry name" value="HTH_LYSR"/>
    <property type="match status" value="1"/>
</dbReference>
<evidence type="ECO:0000256" key="3">
    <source>
        <dbReference type="ARBA" id="ARBA00023125"/>
    </source>
</evidence>
<feature type="domain" description="HTH lysR-type" evidence="5">
    <location>
        <begin position="2"/>
        <end position="59"/>
    </location>
</feature>
<evidence type="ECO:0000256" key="4">
    <source>
        <dbReference type="ARBA" id="ARBA00023163"/>
    </source>
</evidence>
<dbReference type="SUPFAM" id="SSF46785">
    <property type="entry name" value="Winged helix' DNA-binding domain"/>
    <property type="match status" value="1"/>
</dbReference>
<accession>A0A0F6W1I4</accession>
<dbReference type="GO" id="GO:0006351">
    <property type="term" value="P:DNA-templated transcription"/>
    <property type="evidence" value="ECO:0007669"/>
    <property type="project" value="TreeGrafter"/>
</dbReference>
<evidence type="ECO:0000256" key="1">
    <source>
        <dbReference type="ARBA" id="ARBA00009437"/>
    </source>
</evidence>
<keyword evidence="2" id="KW-0805">Transcription regulation</keyword>
<gene>
    <name evidence="6" type="ORF">DB32_002204</name>
</gene>
<dbReference type="Gene3D" id="1.10.10.10">
    <property type="entry name" value="Winged helix-like DNA-binding domain superfamily/Winged helix DNA-binding domain"/>
    <property type="match status" value="1"/>
</dbReference>
<dbReference type="EMBL" id="CP011125">
    <property type="protein sequence ID" value="AKF05055.1"/>
    <property type="molecule type" value="Genomic_DNA"/>
</dbReference>
<keyword evidence="3" id="KW-0238">DNA-binding</keyword>
<dbReference type="InterPro" id="IPR000847">
    <property type="entry name" value="LysR_HTH_N"/>
</dbReference>
<dbReference type="Pfam" id="PF00126">
    <property type="entry name" value="HTH_1"/>
    <property type="match status" value="1"/>
</dbReference>
<dbReference type="AlphaFoldDB" id="A0A0F6W1I4"/>
<evidence type="ECO:0000256" key="2">
    <source>
        <dbReference type="ARBA" id="ARBA00023015"/>
    </source>
</evidence>
<dbReference type="InterPro" id="IPR058163">
    <property type="entry name" value="LysR-type_TF_proteobact-type"/>
</dbReference>
<dbReference type="GO" id="GO:0003700">
    <property type="term" value="F:DNA-binding transcription factor activity"/>
    <property type="evidence" value="ECO:0007669"/>
    <property type="project" value="InterPro"/>
</dbReference>
<comment type="similarity">
    <text evidence="1">Belongs to the LysR transcriptional regulatory family.</text>
</comment>
<dbReference type="InterPro" id="IPR036388">
    <property type="entry name" value="WH-like_DNA-bd_sf"/>
</dbReference>
<protein>
    <submittedName>
        <fullName evidence="6">Transcriptional regulator, LysR family protein</fullName>
    </submittedName>
</protein>
<proteinExistence type="inferred from homology"/>
<keyword evidence="7" id="KW-1185">Reference proteome</keyword>
<dbReference type="PANTHER" id="PTHR30537:SF31">
    <property type="entry name" value="TRANSCRIPTIONAL REGULATOR, LYSR FAMILY"/>
    <property type="match status" value="1"/>
</dbReference>
<name>A0A0F6W1I4_9BACT</name>
<reference evidence="6 7" key="1">
    <citation type="submission" date="2015-03" db="EMBL/GenBank/DDBJ databases">
        <title>Genome assembly of Sandaracinus amylolyticus DSM 53668.</title>
        <authorList>
            <person name="Sharma G."/>
            <person name="Subramanian S."/>
        </authorList>
    </citation>
    <scope>NUCLEOTIDE SEQUENCE [LARGE SCALE GENOMIC DNA]</scope>
    <source>
        <strain evidence="6 7">DSM 53668</strain>
    </source>
</reference>
<dbReference type="Proteomes" id="UP000034883">
    <property type="component" value="Chromosome"/>
</dbReference>
<sequence length="297" mass="32506">MLNLNDVHLFVQAVDRNGFTAAARALGIPKSTMSKRIAALEEALGVTLVHRNSRRFALTDVGREFHRHASAMIVEAEAAERVVKGRLAEPSGLVRITCSIPTARRWMGELLPEIANRYPALRVSLHATDRFVDLAYEGFDLAIRSHFGDLPDSDLVQRRVAVDPFWIVASPDYLARRGTPAHPSELAAHDALLVDPARPQWRLEGPRGATLEVRPVARMFADDSLVLSRAAAGGLGITVLPSQLCRAEIESGTLMRVLPAWTAGKVTTTILTPSRRAMLPAVRAVSDFLATRMAERA</sequence>
<dbReference type="Pfam" id="PF03466">
    <property type="entry name" value="LysR_substrate"/>
    <property type="match status" value="1"/>
</dbReference>
<dbReference type="GO" id="GO:0043565">
    <property type="term" value="F:sequence-specific DNA binding"/>
    <property type="evidence" value="ECO:0007669"/>
    <property type="project" value="TreeGrafter"/>
</dbReference>
<keyword evidence="4" id="KW-0804">Transcription</keyword>
<dbReference type="RefSeq" id="WP_053232327.1">
    <property type="nucleotide sequence ID" value="NZ_CP011125.1"/>
</dbReference>
<dbReference type="STRING" id="927083.DB32_002204"/>
<dbReference type="InterPro" id="IPR005119">
    <property type="entry name" value="LysR_subst-bd"/>
</dbReference>